<dbReference type="AlphaFoldDB" id="A0A2P4RDM3"/>
<evidence type="ECO:0000256" key="6">
    <source>
        <dbReference type="ARBA" id="ARBA00022840"/>
    </source>
</evidence>
<keyword evidence="6 9" id="KW-0067">ATP-binding</keyword>
<evidence type="ECO:0000256" key="4">
    <source>
        <dbReference type="ARBA" id="ARBA00022519"/>
    </source>
</evidence>
<dbReference type="EMBL" id="CATWFT010000001">
    <property type="protein sequence ID" value="CAJ0722110.1"/>
    <property type="molecule type" value="Genomic_DNA"/>
</dbReference>
<dbReference type="InterPro" id="IPR017871">
    <property type="entry name" value="ABC_transporter-like_CS"/>
</dbReference>
<evidence type="ECO:0000256" key="3">
    <source>
        <dbReference type="ARBA" id="ARBA00022475"/>
    </source>
</evidence>
<dbReference type="EMBL" id="QGBI01000003">
    <property type="protein sequence ID" value="MBX3888846.1"/>
    <property type="molecule type" value="Genomic_DNA"/>
</dbReference>
<keyword evidence="4" id="KW-0472">Membrane</keyword>
<gene>
    <name evidence="8" type="primary">nosF</name>
    <name evidence="9" type="ORF">DEE74_03075</name>
    <name evidence="8" type="ORF">R38712_00647</name>
</gene>
<dbReference type="PANTHER" id="PTHR43335">
    <property type="entry name" value="ABC TRANSPORTER, ATP-BINDING PROTEIN"/>
    <property type="match status" value="1"/>
</dbReference>
<dbReference type="InterPro" id="IPR003593">
    <property type="entry name" value="AAA+_ATPase"/>
</dbReference>
<dbReference type="PROSITE" id="PS50893">
    <property type="entry name" value="ABC_TRANSPORTER_2"/>
    <property type="match status" value="1"/>
</dbReference>
<comment type="caution">
    <text evidence="9">The sequence shown here is derived from an EMBL/GenBank/DDBJ whole genome shotgun (WGS) entry which is preliminary data.</text>
</comment>
<comment type="similarity">
    <text evidence="1">Belongs to the ABC transporter superfamily.</text>
</comment>
<dbReference type="Proteomes" id="UP001189303">
    <property type="component" value="Unassembled WGS sequence"/>
</dbReference>
<evidence type="ECO:0000256" key="1">
    <source>
        <dbReference type="ARBA" id="ARBA00005417"/>
    </source>
</evidence>
<keyword evidence="2" id="KW-0813">Transport</keyword>
<evidence type="ECO:0000256" key="5">
    <source>
        <dbReference type="ARBA" id="ARBA00022741"/>
    </source>
</evidence>
<protein>
    <submittedName>
        <fullName evidence="8 9">ABC transporter ATP-binding protein</fullName>
    </submittedName>
</protein>
<organism evidence="9 11">
    <name type="scientific">Ralstonia pickettii</name>
    <name type="common">Burkholderia pickettii</name>
    <dbReference type="NCBI Taxonomy" id="329"/>
    <lineage>
        <taxon>Bacteria</taxon>
        <taxon>Pseudomonadati</taxon>
        <taxon>Pseudomonadota</taxon>
        <taxon>Betaproteobacteria</taxon>
        <taxon>Burkholderiales</taxon>
        <taxon>Burkholderiaceae</taxon>
        <taxon>Ralstonia</taxon>
    </lineage>
</organism>
<dbReference type="CDD" id="cd03230">
    <property type="entry name" value="ABC_DR_subfamily_A"/>
    <property type="match status" value="1"/>
</dbReference>
<reference evidence="8 10" key="2">
    <citation type="submission" date="2023-07" db="EMBL/GenBank/DDBJ databases">
        <authorList>
            <person name="Peeters C."/>
        </authorList>
    </citation>
    <scope>NUCLEOTIDE SEQUENCE [LARGE SCALE GENOMIC DNA]</scope>
    <source>
        <strain evidence="8 10">R-38712</strain>
    </source>
</reference>
<evidence type="ECO:0000256" key="2">
    <source>
        <dbReference type="ARBA" id="ARBA00022448"/>
    </source>
</evidence>
<dbReference type="RefSeq" id="WP_103519191.1">
    <property type="nucleotide sequence ID" value="NZ_CATWFT010000001.1"/>
</dbReference>
<keyword evidence="5" id="KW-0547">Nucleotide-binding</keyword>
<dbReference type="InterPro" id="IPR003439">
    <property type="entry name" value="ABC_transporter-like_ATP-bd"/>
</dbReference>
<evidence type="ECO:0000313" key="11">
    <source>
        <dbReference type="Proteomes" id="UP001199322"/>
    </source>
</evidence>
<feature type="domain" description="ABC transporter" evidence="7">
    <location>
        <begin position="13"/>
        <end position="240"/>
    </location>
</feature>
<dbReference type="InterPro" id="IPR027417">
    <property type="entry name" value="P-loop_NTPase"/>
</dbReference>
<name>A0A2P4RDM3_RALPI</name>
<reference evidence="9" key="1">
    <citation type="submission" date="2018-06" db="EMBL/GenBank/DDBJ databases">
        <authorList>
            <person name="O'Rourke A."/>
        </authorList>
    </citation>
    <scope>NUCLEOTIDE SEQUENCE</scope>
    <source>
        <strain evidence="9">132550021-3</strain>
    </source>
</reference>
<dbReference type="Pfam" id="PF00005">
    <property type="entry name" value="ABC_tran"/>
    <property type="match status" value="1"/>
</dbReference>
<dbReference type="PROSITE" id="PS00211">
    <property type="entry name" value="ABC_TRANSPORTER_1"/>
    <property type="match status" value="1"/>
</dbReference>
<dbReference type="SMART" id="SM00382">
    <property type="entry name" value="AAA"/>
    <property type="match status" value="1"/>
</dbReference>
<evidence type="ECO:0000259" key="7">
    <source>
        <dbReference type="PROSITE" id="PS50893"/>
    </source>
</evidence>
<keyword evidence="10" id="KW-1185">Reference proteome</keyword>
<evidence type="ECO:0000313" key="10">
    <source>
        <dbReference type="Proteomes" id="UP001189303"/>
    </source>
</evidence>
<proteinExistence type="inferred from homology"/>
<dbReference type="GO" id="GO:0005524">
    <property type="term" value="F:ATP binding"/>
    <property type="evidence" value="ECO:0007669"/>
    <property type="project" value="UniProtKB-KW"/>
</dbReference>
<dbReference type="Gene3D" id="3.40.50.300">
    <property type="entry name" value="P-loop containing nucleotide triphosphate hydrolases"/>
    <property type="match status" value="1"/>
</dbReference>
<dbReference type="GO" id="GO:0016887">
    <property type="term" value="F:ATP hydrolysis activity"/>
    <property type="evidence" value="ECO:0007669"/>
    <property type="project" value="InterPro"/>
</dbReference>
<keyword evidence="4" id="KW-0997">Cell inner membrane</keyword>
<evidence type="ECO:0000313" key="9">
    <source>
        <dbReference type="EMBL" id="MBX3888846.1"/>
    </source>
</evidence>
<sequence>MTDPLHVDETAAISLRGVCKHYGAVRAVDGVDLDVGYGELFGLIGHNGAGKSTLFKMMLGLIPATAGSIRVAGASVRGAAFRAARRQIGYLPENLVLYDNLSGLETLRFFARLKGAPAADCASLLARVGLAGAVDQPVRAYSKGMRQRLGFAQALLGAPRVLFLDEPTNGLDPAAIHDFYATLQALREQGVTILITSHILAELQQRIDRLAILADGRVLALGSVAALRAQADLPLTLALRVEAGARGALWALLAPLRAHGAEIVDGQAEHEVMLRCSRSLKMDALQALQPLGGRLLDLQIHEPSLEDVFFGLRQTEAA</sequence>
<keyword evidence="3" id="KW-1003">Cell membrane</keyword>
<evidence type="ECO:0000313" key="8">
    <source>
        <dbReference type="EMBL" id="CAJ0722110.1"/>
    </source>
</evidence>
<dbReference type="SUPFAM" id="SSF52540">
    <property type="entry name" value="P-loop containing nucleoside triphosphate hydrolases"/>
    <property type="match status" value="1"/>
</dbReference>
<dbReference type="Proteomes" id="UP001199322">
    <property type="component" value="Unassembled WGS sequence"/>
</dbReference>
<accession>A0A2P4RDM3</accession>